<dbReference type="Proteomes" id="UP000514410">
    <property type="component" value="Chromosome"/>
</dbReference>
<name>A0A7L7KZD2_9LACO</name>
<keyword evidence="3" id="KW-0560">Oxidoreductase</keyword>
<dbReference type="PANTHER" id="PTHR43827">
    <property type="entry name" value="2,5-DIKETO-D-GLUCONIC ACID REDUCTASE"/>
    <property type="match status" value="1"/>
</dbReference>
<dbReference type="EMBL" id="CP049366">
    <property type="protein sequence ID" value="QMT84138.1"/>
    <property type="molecule type" value="Genomic_DNA"/>
</dbReference>
<dbReference type="RefSeq" id="WP_059073901.1">
    <property type="nucleotide sequence ID" value="NZ_CP049366.1"/>
</dbReference>
<sequence>MQYKEFSNGVSIPMLGFGTYEIDNADVPAAIQGALDAGYRHFDCAHIYGNEAAIGEAFKKADVKREDLFITSKVWNADQGYDKTLKAFEQTLADLQMDYLDLYLIHWPNEDNFDLTLDTWKAMETLYEQGKVKAIGVSNFSEDQLKKVFAMCKVKPMVNQIERHPYKVQSELGKFDEDNGIVNEGYSPIGHGHLILEDETINKIAKKHHKTAAQVVLRWHIDTGFVVFPKSSKVARVKENFDIFDFNLDDDEIKAISALDQDKHLNY</sequence>
<evidence type="ECO:0000256" key="2">
    <source>
        <dbReference type="ARBA" id="ARBA00022857"/>
    </source>
</evidence>
<dbReference type="InterPro" id="IPR036812">
    <property type="entry name" value="NAD(P)_OxRdtase_dom_sf"/>
</dbReference>
<evidence type="ECO:0000259" key="7">
    <source>
        <dbReference type="Pfam" id="PF00248"/>
    </source>
</evidence>
<reference evidence="8 9" key="1">
    <citation type="submission" date="2020-02" db="EMBL/GenBank/DDBJ databases">
        <title>Complete Genome Sequence of Lactobacillus sp. NFFJ11 Isolated from animal feed.</title>
        <authorList>
            <person name="Jung J.Y."/>
        </authorList>
    </citation>
    <scope>NUCLEOTIDE SEQUENCE [LARGE SCALE GENOMIC DNA]</scope>
    <source>
        <strain evidence="8 9">NFFJ11</strain>
    </source>
</reference>
<dbReference type="PROSITE" id="PS00062">
    <property type="entry name" value="ALDOKETO_REDUCTASE_2"/>
    <property type="match status" value="1"/>
</dbReference>
<dbReference type="InterPro" id="IPR020471">
    <property type="entry name" value="AKR"/>
</dbReference>
<dbReference type="PROSITE" id="PS00798">
    <property type="entry name" value="ALDOKETO_REDUCTASE_1"/>
    <property type="match status" value="1"/>
</dbReference>
<keyword evidence="9" id="KW-1185">Reference proteome</keyword>
<feature type="active site" description="Proton donor" evidence="4">
    <location>
        <position position="48"/>
    </location>
</feature>
<feature type="binding site" evidence="5">
    <location>
        <position position="106"/>
    </location>
    <ligand>
        <name>substrate</name>
    </ligand>
</feature>
<dbReference type="CDD" id="cd19071">
    <property type="entry name" value="AKR_AKR1-5-like"/>
    <property type="match status" value="1"/>
</dbReference>
<dbReference type="FunFam" id="3.20.20.100:FF:000002">
    <property type="entry name" value="2,5-diketo-D-gluconic acid reductase A"/>
    <property type="match status" value="1"/>
</dbReference>
<proteinExistence type="inferred from homology"/>
<dbReference type="PANTHER" id="PTHR43827:SF3">
    <property type="entry name" value="NADP-DEPENDENT OXIDOREDUCTASE DOMAIN-CONTAINING PROTEIN"/>
    <property type="match status" value="1"/>
</dbReference>
<dbReference type="KEGG" id="cpab:G6534_05655"/>
<dbReference type="PRINTS" id="PR00069">
    <property type="entry name" value="ALDKETRDTASE"/>
</dbReference>
<evidence type="ECO:0000256" key="6">
    <source>
        <dbReference type="PIRSR" id="PIRSR000097-3"/>
    </source>
</evidence>
<dbReference type="GO" id="GO:0016616">
    <property type="term" value="F:oxidoreductase activity, acting on the CH-OH group of donors, NAD or NADP as acceptor"/>
    <property type="evidence" value="ECO:0007669"/>
    <property type="project" value="UniProtKB-ARBA"/>
</dbReference>
<organism evidence="8 9">
    <name type="scientific">Companilactobacillus pabuli</name>
    <dbReference type="NCBI Taxonomy" id="2714036"/>
    <lineage>
        <taxon>Bacteria</taxon>
        <taxon>Bacillati</taxon>
        <taxon>Bacillota</taxon>
        <taxon>Bacilli</taxon>
        <taxon>Lactobacillales</taxon>
        <taxon>Lactobacillaceae</taxon>
        <taxon>Companilactobacillus</taxon>
    </lineage>
</organism>
<dbReference type="AlphaFoldDB" id="A0A7L7KZD2"/>
<dbReference type="InterPro" id="IPR023210">
    <property type="entry name" value="NADP_OxRdtase_dom"/>
</dbReference>
<dbReference type="SUPFAM" id="SSF51430">
    <property type="entry name" value="NAD(P)-linked oxidoreductase"/>
    <property type="match status" value="1"/>
</dbReference>
<dbReference type="Gene3D" id="3.20.20.100">
    <property type="entry name" value="NADP-dependent oxidoreductase domain"/>
    <property type="match status" value="1"/>
</dbReference>
<protein>
    <submittedName>
        <fullName evidence="8">Aldo/keto reductase</fullName>
    </submittedName>
</protein>
<evidence type="ECO:0000256" key="1">
    <source>
        <dbReference type="ARBA" id="ARBA00007905"/>
    </source>
</evidence>
<feature type="site" description="Lowers pKa of active site Tyr" evidence="6">
    <location>
        <position position="73"/>
    </location>
</feature>
<dbReference type="Pfam" id="PF00248">
    <property type="entry name" value="Aldo_ket_red"/>
    <property type="match status" value="1"/>
</dbReference>
<evidence type="ECO:0000256" key="5">
    <source>
        <dbReference type="PIRSR" id="PIRSR000097-2"/>
    </source>
</evidence>
<evidence type="ECO:0000313" key="9">
    <source>
        <dbReference type="Proteomes" id="UP000514410"/>
    </source>
</evidence>
<dbReference type="InterPro" id="IPR018170">
    <property type="entry name" value="Aldo/ket_reductase_CS"/>
</dbReference>
<evidence type="ECO:0000256" key="3">
    <source>
        <dbReference type="ARBA" id="ARBA00023002"/>
    </source>
</evidence>
<dbReference type="PIRSF" id="PIRSF000097">
    <property type="entry name" value="AKR"/>
    <property type="match status" value="1"/>
</dbReference>
<evidence type="ECO:0000313" key="8">
    <source>
        <dbReference type="EMBL" id="QMT84138.1"/>
    </source>
</evidence>
<accession>A0A7L7KZD2</accession>
<evidence type="ECO:0000256" key="4">
    <source>
        <dbReference type="PIRSR" id="PIRSR000097-1"/>
    </source>
</evidence>
<comment type="similarity">
    <text evidence="1">Belongs to the aldo/keto reductase family.</text>
</comment>
<gene>
    <name evidence="8" type="ORF">G6534_05655</name>
</gene>
<feature type="domain" description="NADP-dependent oxidoreductase" evidence="7">
    <location>
        <begin position="15"/>
        <end position="260"/>
    </location>
</feature>
<keyword evidence="2" id="KW-0521">NADP</keyword>